<dbReference type="GO" id="GO:0005198">
    <property type="term" value="F:structural molecule activity"/>
    <property type="evidence" value="ECO:0007669"/>
    <property type="project" value="InterPro"/>
</dbReference>
<dbReference type="RefSeq" id="WP_152803949.1">
    <property type="nucleotide sequence ID" value="NZ_WHNX01000012.1"/>
</dbReference>
<dbReference type="InterPro" id="IPR009319">
    <property type="entry name" value="Phage_A118_VSP1"/>
</dbReference>
<keyword evidence="1" id="KW-0175">Coiled coil</keyword>
<sequence length="542" mass="62791">MAKLNDKQLENLKKVYLSAREKLLDTIINYQGVGTKTYYNTVLKQLNAEIERLNTETNFYINTEIPKEYQTGIDEVYSYFIKNNLMMNKPSMFANIHMDAVYALSREMQYQVQEGIAQAGRQVIRYLDESRDNALRAAGLEATAEKVASGSTIQDMKNNLVEKLQDEGFMTVQYGQGKNAYQVSLDSYASMVARSTTREAGNLARENQLIDNDYDLVQMSTHYPTCHICAKFQGRVYSISGKDKRFPPLSQAFASGYRNIHPNCRHIIVPWIENLQTNEEIALAIIDSNQPFIDIRDQKQINLYNKQQKQNRQMRQDLYQYERYKQRLGNDVPKTFSAFRRMKKAGGDNWGVLESQYKGMGYYNKAIKNEPDITKVVTDIADKLGIKTAGLEYKIKSKESYLRKIKSNYIPGGTEYEVKDILRYTYISPSSSLSEKTLSSIVEYNKKVYNTIEIKNYWLDDTNPYNGINTTLTAPNGQKFEMQYHTPESFELKDGKMHDLYEKSRLIEDRVSPEYIKLRNEMFDLSDGLTVPYQIERVEDKK</sequence>
<dbReference type="EMBL" id="WHNX01000012">
    <property type="protein sequence ID" value="MPW25958.1"/>
    <property type="molecule type" value="Genomic_DNA"/>
</dbReference>
<comment type="caution">
    <text evidence="2">The sequence shown here is derived from an EMBL/GenBank/DDBJ whole genome shotgun (WGS) entry which is preliminary data.</text>
</comment>
<evidence type="ECO:0000313" key="2">
    <source>
        <dbReference type="EMBL" id="MPW25958.1"/>
    </source>
</evidence>
<proteinExistence type="predicted"/>
<dbReference type="Proteomes" id="UP000440004">
    <property type="component" value="Unassembled WGS sequence"/>
</dbReference>
<protein>
    <recommendedName>
        <fullName evidence="4">Minor capsid protein</fullName>
    </recommendedName>
</protein>
<organism evidence="2 3">
    <name type="scientific">Alkalibaculum sporogenes</name>
    <dbReference type="NCBI Taxonomy" id="2655001"/>
    <lineage>
        <taxon>Bacteria</taxon>
        <taxon>Bacillati</taxon>
        <taxon>Bacillota</taxon>
        <taxon>Clostridia</taxon>
        <taxon>Eubacteriales</taxon>
        <taxon>Eubacteriaceae</taxon>
        <taxon>Alkalibaculum</taxon>
    </lineage>
</organism>
<dbReference type="Pfam" id="PF06152">
    <property type="entry name" value="Phage_min_cap2"/>
    <property type="match status" value="1"/>
</dbReference>
<feature type="coiled-coil region" evidence="1">
    <location>
        <begin position="36"/>
        <end position="63"/>
    </location>
</feature>
<evidence type="ECO:0000313" key="3">
    <source>
        <dbReference type="Proteomes" id="UP000440004"/>
    </source>
</evidence>
<reference evidence="2 3" key="1">
    <citation type="submission" date="2019-10" db="EMBL/GenBank/DDBJ databases">
        <title>Alkalibaculum tamaniensis sp.nov., a new alkaliphilic acetogen, isolated on methoxylated aromatics from a mud volcano.</title>
        <authorList>
            <person name="Khomyakova M.A."/>
            <person name="Merkel A.Y."/>
            <person name="Bonch-Osmolovskaya E.A."/>
            <person name="Slobodkin A.I."/>
        </authorList>
    </citation>
    <scope>NUCLEOTIDE SEQUENCE [LARGE SCALE GENOMIC DNA]</scope>
    <source>
        <strain evidence="2 3">M08DMB</strain>
    </source>
</reference>
<name>A0A6A7K906_9FIRM</name>
<gene>
    <name evidence="2" type="ORF">GC105_09160</name>
</gene>
<keyword evidence="3" id="KW-1185">Reference proteome</keyword>
<accession>A0A6A7K906</accession>
<evidence type="ECO:0000256" key="1">
    <source>
        <dbReference type="SAM" id="Coils"/>
    </source>
</evidence>
<dbReference type="AlphaFoldDB" id="A0A6A7K906"/>
<evidence type="ECO:0008006" key="4">
    <source>
        <dbReference type="Google" id="ProtNLM"/>
    </source>
</evidence>